<feature type="region of interest" description="Disordered" evidence="2">
    <location>
        <begin position="267"/>
        <end position="314"/>
    </location>
</feature>
<evidence type="ECO:0000256" key="2">
    <source>
        <dbReference type="SAM" id="MobiDB-lite"/>
    </source>
</evidence>
<evidence type="ECO:0000313" key="3">
    <source>
        <dbReference type="EMBL" id="KTG08986.1"/>
    </source>
</evidence>
<dbReference type="Proteomes" id="UP000054387">
    <property type="component" value="Unassembled WGS sequence"/>
</dbReference>
<comment type="caution">
    <text evidence="3">The sequence shown here is derived from an EMBL/GenBank/DDBJ whole genome shotgun (WGS) entry which is preliminary data.</text>
</comment>
<dbReference type="RefSeq" id="WP_058582138.1">
    <property type="nucleotide sequence ID" value="NZ_LOPU01000029.1"/>
</dbReference>
<keyword evidence="4" id="KW-1185">Reference proteome</keyword>
<protein>
    <submittedName>
        <fullName evidence="3">Uncharacterized protein</fullName>
    </submittedName>
</protein>
<accession>A0A0W1R6G3</accession>
<proteinExistence type="predicted"/>
<sequence>MSGGVDTVASSADTIETLTSRLDSLEEALERRPTREEVDELRAELTGLRKENARLRRRLDERRDEQSFVEIRGELTDEGHAKDPKDIYIGGVPIGSAVSTTKSLVREVKEYIETGERTATRKELMRDFLLPLHKLHQDFQDGDAEYLREEKHASTRRAVRLFGDVIERGQRSGDEYQYTSKQAKRCLRNAEDMTRSGQSTTVRRAFHAFEDFTRKGDQESLFEFRGKDNPNKENTLVADVTRLTDYMDGLEETLEEIETANFEVETESVETTVESDAQSSGEEARAEADALFEAMQQATTGSSESLPQGNAVGG</sequence>
<dbReference type="AlphaFoldDB" id="A0A0W1R6G3"/>
<reference evidence="3 4" key="1">
    <citation type="submission" date="2015-12" db="EMBL/GenBank/DDBJ databases">
        <title>Haloprofundus marisrubri gen. nov., sp. nov., an extremely halophilic archaeon isolated from the Discovery deep brine-seawater interface in the Red Sea.</title>
        <authorList>
            <person name="Zhang G."/>
            <person name="Stingl U."/>
            <person name="Rashid M."/>
        </authorList>
    </citation>
    <scope>NUCLEOTIDE SEQUENCE [LARGE SCALE GENOMIC DNA]</scope>
    <source>
        <strain evidence="3 4">SB9</strain>
    </source>
</reference>
<evidence type="ECO:0000313" key="4">
    <source>
        <dbReference type="Proteomes" id="UP000054387"/>
    </source>
</evidence>
<feature type="coiled-coil region" evidence="1">
    <location>
        <begin position="8"/>
        <end position="65"/>
    </location>
</feature>
<evidence type="ECO:0000256" key="1">
    <source>
        <dbReference type="SAM" id="Coils"/>
    </source>
</evidence>
<dbReference type="EMBL" id="LOPU01000029">
    <property type="protein sequence ID" value="KTG08986.1"/>
    <property type="molecule type" value="Genomic_DNA"/>
</dbReference>
<keyword evidence="1" id="KW-0175">Coiled coil</keyword>
<feature type="coiled-coil region" evidence="1">
    <location>
        <begin position="240"/>
        <end position="267"/>
    </location>
</feature>
<feature type="compositionally biased region" description="Polar residues" evidence="2">
    <location>
        <begin position="296"/>
        <end position="308"/>
    </location>
</feature>
<dbReference type="STRING" id="1514971.AUR64_14365"/>
<gene>
    <name evidence="3" type="ORF">AUR64_14365</name>
</gene>
<name>A0A0W1R6G3_9EURY</name>
<dbReference type="OrthoDB" id="377577at2157"/>
<organism evidence="3 4">
    <name type="scientific">Haloprofundus marisrubri</name>
    <dbReference type="NCBI Taxonomy" id="1514971"/>
    <lineage>
        <taxon>Archaea</taxon>
        <taxon>Methanobacteriati</taxon>
        <taxon>Methanobacteriota</taxon>
        <taxon>Stenosarchaea group</taxon>
        <taxon>Halobacteria</taxon>
        <taxon>Halobacteriales</taxon>
        <taxon>Haloferacaceae</taxon>
        <taxon>Haloprofundus</taxon>
    </lineage>
</organism>